<keyword evidence="2" id="KW-0805">Transcription regulation</keyword>
<dbReference type="OrthoDB" id="690305at2759"/>
<sequence length="352" mass="36330">MATSPYFLWPAQQASSATATAASDVSAGFGFGAAQGETASTDMGPLVAPELSEAVGRPRLRRQSSGSGSGRGPQQQASGSGGAAAPKKPPQRGLGVAELERLRCGGFDPLQDLNAVAAAAAAMADAVNASVLQQGNSNSVLLQHPDHLPPPFDVAPSIGSRYYSPLLVQPSPAPPAPPAPQYFMDRWGRMGGFVPVGNGGQQLQMDLPAAAAAEHPSSQNTIWRPAASSSAPCFHTGHRCDLCSKTMRALTERGSRAPAAAATAMPDYSIYDLAAAMTSAGRKETTGEGFLARLEGKKEVREIEFFPTSTNHGAAGDVGPDDSEFSTMRWAPFSSSSSAGGHAAPLDLSLRL</sequence>
<gene>
    <name evidence="5" type="ORF">BRADI_2g20670v3</name>
</gene>
<reference evidence="5" key="2">
    <citation type="submission" date="2017-06" db="EMBL/GenBank/DDBJ databases">
        <title>WGS assembly of Brachypodium distachyon.</title>
        <authorList>
            <consortium name="The International Brachypodium Initiative"/>
            <person name="Lucas S."/>
            <person name="Harmon-Smith M."/>
            <person name="Lail K."/>
            <person name="Tice H."/>
            <person name="Grimwood J."/>
            <person name="Bruce D."/>
            <person name="Barry K."/>
            <person name="Shu S."/>
            <person name="Lindquist E."/>
            <person name="Wang M."/>
            <person name="Pitluck S."/>
            <person name="Vogel J.P."/>
            <person name="Garvin D.F."/>
            <person name="Mockler T.C."/>
            <person name="Schmutz J."/>
            <person name="Rokhsar D."/>
            <person name="Bevan M.W."/>
        </authorList>
    </citation>
    <scope>NUCLEOTIDE SEQUENCE</scope>
    <source>
        <strain evidence="5">Bd21</strain>
    </source>
</reference>
<dbReference type="EMBL" id="CM000881">
    <property type="protein sequence ID" value="PNT70968.1"/>
    <property type="molecule type" value="Genomic_DNA"/>
</dbReference>
<keyword evidence="1" id="KW-0678">Repressor</keyword>
<dbReference type="FunCoup" id="A0A2K2D9L3">
    <property type="interactions" value="817"/>
</dbReference>
<proteinExistence type="predicted"/>
<name>A0A2K2D9L3_BRADI</name>
<protein>
    <submittedName>
        <fullName evidence="5 6">Uncharacterized protein</fullName>
    </submittedName>
</protein>
<feature type="region of interest" description="Disordered" evidence="4">
    <location>
        <begin position="31"/>
        <end position="93"/>
    </location>
</feature>
<reference evidence="5 6" key="1">
    <citation type="journal article" date="2010" name="Nature">
        <title>Genome sequencing and analysis of the model grass Brachypodium distachyon.</title>
        <authorList>
            <consortium name="International Brachypodium Initiative"/>
        </authorList>
    </citation>
    <scope>NUCLEOTIDE SEQUENCE [LARGE SCALE GENOMIC DNA]</scope>
    <source>
        <strain evidence="5 6">Bd21</strain>
    </source>
</reference>
<dbReference type="Proteomes" id="UP000008810">
    <property type="component" value="Chromosome 2"/>
</dbReference>
<evidence type="ECO:0000256" key="4">
    <source>
        <dbReference type="SAM" id="MobiDB-lite"/>
    </source>
</evidence>
<dbReference type="Gramene" id="PNT70968">
    <property type="protein sequence ID" value="PNT70968"/>
    <property type="gene ID" value="BRADI_2g20670v3"/>
</dbReference>
<evidence type="ECO:0000256" key="1">
    <source>
        <dbReference type="ARBA" id="ARBA00022491"/>
    </source>
</evidence>
<dbReference type="InterPro" id="IPR040356">
    <property type="entry name" value="SPEAR"/>
</dbReference>
<evidence type="ECO:0000313" key="5">
    <source>
        <dbReference type="EMBL" id="PNT70968.1"/>
    </source>
</evidence>
<keyword evidence="7" id="KW-1185">Reference proteome</keyword>
<dbReference type="ExpressionAtlas" id="A0A2K2D9L3">
    <property type="expression patterns" value="baseline"/>
</dbReference>
<reference evidence="6" key="3">
    <citation type="submission" date="2018-08" db="UniProtKB">
        <authorList>
            <consortium name="EnsemblPlants"/>
        </authorList>
    </citation>
    <scope>IDENTIFICATION</scope>
    <source>
        <strain evidence="6">cv. Bd21</strain>
    </source>
</reference>
<feature type="compositionally biased region" description="Low complexity" evidence="4">
    <location>
        <begin position="72"/>
        <end position="86"/>
    </location>
</feature>
<dbReference type="STRING" id="15368.A0A2K2D9L3"/>
<accession>A0A2K2D9L3</accession>
<dbReference type="InParanoid" id="A0A2K2D9L3"/>
<dbReference type="PANTHER" id="PTHR33388">
    <property type="entry name" value="OS01G0212500 PROTEIN"/>
    <property type="match status" value="1"/>
</dbReference>
<dbReference type="AlphaFoldDB" id="A0A2K2D9L3"/>
<dbReference type="GO" id="GO:0003700">
    <property type="term" value="F:DNA-binding transcription factor activity"/>
    <property type="evidence" value="ECO:0007669"/>
    <property type="project" value="InterPro"/>
</dbReference>
<evidence type="ECO:0000256" key="3">
    <source>
        <dbReference type="ARBA" id="ARBA00023163"/>
    </source>
</evidence>
<dbReference type="PANTHER" id="PTHR33388:SF2">
    <property type="entry name" value="PROTEIN SPOROCYTELESS"/>
    <property type="match status" value="1"/>
</dbReference>
<organism evidence="5">
    <name type="scientific">Brachypodium distachyon</name>
    <name type="common">Purple false brome</name>
    <name type="synonym">Trachynia distachya</name>
    <dbReference type="NCBI Taxonomy" id="15368"/>
    <lineage>
        <taxon>Eukaryota</taxon>
        <taxon>Viridiplantae</taxon>
        <taxon>Streptophyta</taxon>
        <taxon>Embryophyta</taxon>
        <taxon>Tracheophyta</taxon>
        <taxon>Spermatophyta</taxon>
        <taxon>Magnoliopsida</taxon>
        <taxon>Liliopsida</taxon>
        <taxon>Poales</taxon>
        <taxon>Poaceae</taxon>
        <taxon>BOP clade</taxon>
        <taxon>Pooideae</taxon>
        <taxon>Stipodae</taxon>
        <taxon>Brachypodieae</taxon>
        <taxon>Brachypodium</taxon>
    </lineage>
</organism>
<keyword evidence="3" id="KW-0804">Transcription</keyword>
<evidence type="ECO:0000256" key="2">
    <source>
        <dbReference type="ARBA" id="ARBA00023015"/>
    </source>
</evidence>
<dbReference type="EnsemblPlants" id="PNT70968">
    <property type="protein sequence ID" value="PNT70968"/>
    <property type="gene ID" value="BRADI_2g20670v3"/>
</dbReference>
<evidence type="ECO:0000313" key="7">
    <source>
        <dbReference type="Proteomes" id="UP000008810"/>
    </source>
</evidence>
<evidence type="ECO:0000313" key="6">
    <source>
        <dbReference type="EnsemblPlants" id="PNT70968"/>
    </source>
</evidence>